<evidence type="ECO:0000313" key="2">
    <source>
        <dbReference type="EMBL" id="TGO02490.1"/>
    </source>
</evidence>
<dbReference type="Proteomes" id="UP000030428">
    <property type="component" value="Unassembled WGS sequence"/>
</dbReference>
<reference evidence="2 3" key="1">
    <citation type="journal article" date="2016" name="Front. Microbiol.">
        <title>Single-Cell (Meta-)Genomics of a Dimorphic Candidatus Thiomargarita nelsonii Reveals Genomic Plasticity.</title>
        <authorList>
            <person name="Flood B.E."/>
            <person name="Fliss P."/>
            <person name="Jones D.S."/>
            <person name="Dick G.J."/>
            <person name="Jain S."/>
            <person name="Kaster A.K."/>
            <person name="Winkel M."/>
            <person name="Mussmann M."/>
            <person name="Bailey J."/>
        </authorList>
    </citation>
    <scope>NUCLEOTIDE SEQUENCE [LARGE SCALE GENOMIC DNA]</scope>
    <source>
        <strain evidence="2">Hydrate Ridge</strain>
    </source>
</reference>
<dbReference type="EMBL" id="JSZA02000124">
    <property type="protein sequence ID" value="TGO02490.1"/>
    <property type="molecule type" value="Genomic_DNA"/>
</dbReference>
<evidence type="ECO:0000256" key="1">
    <source>
        <dbReference type="SAM" id="Phobius"/>
    </source>
</evidence>
<protein>
    <submittedName>
        <fullName evidence="2">Uncharacterized protein</fullName>
    </submittedName>
</protein>
<keyword evidence="1" id="KW-0812">Transmembrane</keyword>
<proteinExistence type="predicted"/>
<gene>
    <name evidence="2" type="ORF">PN36_24175</name>
</gene>
<keyword evidence="1" id="KW-1133">Transmembrane helix</keyword>
<evidence type="ECO:0000313" key="3">
    <source>
        <dbReference type="Proteomes" id="UP000030428"/>
    </source>
</evidence>
<keyword evidence="3" id="KW-1185">Reference proteome</keyword>
<accession>A0A4E0QR52</accession>
<organism evidence="2 3">
    <name type="scientific">Candidatus Thiomargarita nelsonii</name>
    <dbReference type="NCBI Taxonomy" id="1003181"/>
    <lineage>
        <taxon>Bacteria</taxon>
        <taxon>Pseudomonadati</taxon>
        <taxon>Pseudomonadota</taxon>
        <taxon>Gammaproteobacteria</taxon>
        <taxon>Thiotrichales</taxon>
        <taxon>Thiotrichaceae</taxon>
        <taxon>Thiomargarita</taxon>
    </lineage>
</organism>
<feature type="transmembrane region" description="Helical" evidence="1">
    <location>
        <begin position="35"/>
        <end position="56"/>
    </location>
</feature>
<sequence>MHIAGNGSDSDYLRWYEVSTAGILPQVWVYSWSMWIYRIAMLLWALWLSFALLGWLRWGWECTHRLWKTLWTKKV</sequence>
<comment type="caution">
    <text evidence="2">The sequence shown here is derived from an EMBL/GenBank/DDBJ whole genome shotgun (WGS) entry which is preliminary data.</text>
</comment>
<keyword evidence="1" id="KW-0472">Membrane</keyword>
<name>A0A4E0QR52_9GAMM</name>
<dbReference type="AlphaFoldDB" id="A0A4E0QR52"/>